<proteinExistence type="inferred from homology"/>
<dbReference type="HAMAP" id="MF_01963">
    <property type="entry name" value="MTAP"/>
    <property type="match status" value="1"/>
</dbReference>
<name>A0A1I3E2D4_9MICO</name>
<evidence type="ECO:0000313" key="6">
    <source>
        <dbReference type="EMBL" id="SFH93124.1"/>
    </source>
</evidence>
<comment type="subunit">
    <text evidence="3">Homohexamer. Dimer of a homotrimer.</text>
</comment>
<evidence type="ECO:0000256" key="3">
    <source>
        <dbReference type="HAMAP-Rule" id="MF_01963"/>
    </source>
</evidence>
<dbReference type="GO" id="GO:0006166">
    <property type="term" value="P:purine ribonucleoside salvage"/>
    <property type="evidence" value="ECO:0007669"/>
    <property type="project" value="UniProtKB-KW"/>
</dbReference>
<feature type="binding site" evidence="3">
    <location>
        <begin position="216"/>
        <end position="218"/>
    </location>
    <ligand>
        <name>substrate</name>
    </ligand>
</feature>
<dbReference type="UniPathway" id="UPA00904">
    <property type="reaction ID" value="UER00873"/>
</dbReference>
<feature type="binding site" evidence="3">
    <location>
        <position position="192"/>
    </location>
    <ligand>
        <name>substrate</name>
    </ligand>
</feature>
<comment type="similarity">
    <text evidence="3">Belongs to the PNP/MTAP phosphorylase family. MTAP subfamily.</text>
</comment>
<keyword evidence="1 3" id="KW-0328">Glycosyltransferase</keyword>
<protein>
    <recommendedName>
        <fullName evidence="3">S-methyl-5'-thioadenosine phosphorylase</fullName>
        <ecNumber evidence="3">2.4.2.28</ecNumber>
    </recommendedName>
    <alternativeName>
        <fullName evidence="3">5'-methylthioadenosine phosphorylase</fullName>
        <shortName evidence="3">MTA phosphorylase</shortName>
        <shortName evidence="3">MTAP</shortName>
    </alternativeName>
</protein>
<dbReference type="InterPro" id="IPR035994">
    <property type="entry name" value="Nucleoside_phosphorylase_sf"/>
</dbReference>
<keyword evidence="2 3" id="KW-0808">Transferase</keyword>
<evidence type="ECO:0000313" key="9">
    <source>
        <dbReference type="Proteomes" id="UP000297963"/>
    </source>
</evidence>
<feature type="site" description="Important for substrate specificity" evidence="3">
    <location>
        <position position="289"/>
    </location>
</feature>
<dbReference type="AlphaFoldDB" id="A0A1I3E2D4"/>
<evidence type="ECO:0000313" key="7">
    <source>
        <dbReference type="EMBL" id="TFB81491.1"/>
    </source>
</evidence>
<dbReference type="EC" id="2.4.2.28" evidence="3"/>
<dbReference type="Gene3D" id="3.40.50.1580">
    <property type="entry name" value="Nucleoside phosphorylase domain"/>
    <property type="match status" value="1"/>
</dbReference>
<dbReference type="PANTHER" id="PTHR42679:SF2">
    <property type="entry name" value="S-METHYL-5'-THIOADENOSINE PHOSPHORYLASE"/>
    <property type="match status" value="1"/>
</dbReference>
<keyword evidence="3" id="KW-0660">Purine salvage</keyword>
<dbReference type="PROSITE" id="PS01240">
    <property type="entry name" value="PNP_MTAP_2"/>
    <property type="match status" value="1"/>
</dbReference>
<reference evidence="6 8" key="1">
    <citation type="submission" date="2016-10" db="EMBL/GenBank/DDBJ databases">
        <authorList>
            <person name="Varghese N."/>
            <person name="Submissions S."/>
        </authorList>
    </citation>
    <scope>NUCLEOTIDE SEQUENCE [LARGE SCALE GENOMIC DNA]</scope>
    <source>
        <strain evidence="6 8">GMCC 1.11211</strain>
    </source>
</reference>
<dbReference type="STRING" id="995038.SAMN05216274_12235"/>
<comment type="function">
    <text evidence="3">Catalyzes the reversible phosphorylation of S-methyl-5'-thioadenosine (MTA) to adenine and 5-methylthioribose-1-phosphate. Involved in the breakdown of MTA, a major by-product of polyamine biosynthesis. Responsible for the first step in the methionine salvage pathway after MTA has been generated from S-adenosylmethionine. Has broad substrate specificity with 6-aminopurine nucleosides as preferred substrates.</text>
</comment>
<feature type="domain" description="Nucleoside phosphorylase" evidence="5">
    <location>
        <begin position="15"/>
        <end position="227"/>
    </location>
</feature>
<keyword evidence="8" id="KW-1185">Reference proteome</keyword>
<organism evidence="7 9">
    <name type="scientific">Cryobacterium levicorallinum</name>
    <dbReference type="NCBI Taxonomy" id="995038"/>
    <lineage>
        <taxon>Bacteria</taxon>
        <taxon>Bacillati</taxon>
        <taxon>Actinomycetota</taxon>
        <taxon>Actinomycetes</taxon>
        <taxon>Micrococcales</taxon>
        <taxon>Microbacteriaceae</taxon>
        <taxon>Cryobacterium</taxon>
    </lineage>
</organism>
<feature type="binding site" evidence="3">
    <location>
        <begin position="61"/>
        <end position="62"/>
    </location>
    <ligand>
        <name>phosphate</name>
        <dbReference type="ChEBI" id="CHEBI:43474"/>
    </ligand>
</feature>
<dbReference type="Pfam" id="PF01048">
    <property type="entry name" value="PNP_UDP_1"/>
    <property type="match status" value="1"/>
</dbReference>
<comment type="caution">
    <text evidence="7">The sequence shown here is derived from an EMBL/GenBank/DDBJ whole genome shotgun (WGS) entry which is preliminary data.</text>
</comment>
<feature type="region of interest" description="Disordered" evidence="4">
    <location>
        <begin position="262"/>
        <end position="283"/>
    </location>
</feature>
<dbReference type="GO" id="GO:0005829">
    <property type="term" value="C:cytosol"/>
    <property type="evidence" value="ECO:0007669"/>
    <property type="project" value="TreeGrafter"/>
</dbReference>
<dbReference type="Proteomes" id="UP000199681">
    <property type="component" value="Unassembled WGS sequence"/>
</dbReference>
<feature type="compositionally biased region" description="Low complexity" evidence="4">
    <location>
        <begin position="262"/>
        <end position="282"/>
    </location>
</feature>
<dbReference type="PANTHER" id="PTHR42679">
    <property type="entry name" value="S-METHYL-5'-THIOADENOSINE PHOSPHORYLASE"/>
    <property type="match status" value="1"/>
</dbReference>
<feature type="binding site" evidence="3">
    <location>
        <position position="21"/>
    </location>
    <ligand>
        <name>phosphate</name>
        <dbReference type="ChEBI" id="CHEBI:43474"/>
    </ligand>
</feature>
<evidence type="ECO:0000313" key="8">
    <source>
        <dbReference type="Proteomes" id="UP000199681"/>
    </source>
</evidence>
<dbReference type="SUPFAM" id="SSF53167">
    <property type="entry name" value="Purine and uridine phosphorylases"/>
    <property type="match status" value="1"/>
</dbReference>
<comment type="catalytic activity">
    <reaction evidence="3">
        <text>S-methyl-5'-thioadenosine + phosphate = 5-(methylsulfanyl)-alpha-D-ribose 1-phosphate + adenine</text>
        <dbReference type="Rhea" id="RHEA:11852"/>
        <dbReference type="ChEBI" id="CHEBI:16708"/>
        <dbReference type="ChEBI" id="CHEBI:17509"/>
        <dbReference type="ChEBI" id="CHEBI:43474"/>
        <dbReference type="ChEBI" id="CHEBI:58533"/>
        <dbReference type="EC" id="2.4.2.28"/>
    </reaction>
</comment>
<evidence type="ECO:0000256" key="1">
    <source>
        <dbReference type="ARBA" id="ARBA00022676"/>
    </source>
</evidence>
<dbReference type="GO" id="GO:0019509">
    <property type="term" value="P:L-methionine salvage from methylthioadenosine"/>
    <property type="evidence" value="ECO:0007669"/>
    <property type="project" value="UniProtKB-UniRule"/>
</dbReference>
<dbReference type="GO" id="GO:0017061">
    <property type="term" value="F:S-methyl-5-thioadenosine phosphorylase activity"/>
    <property type="evidence" value="ECO:0007669"/>
    <property type="project" value="UniProtKB-UniRule"/>
</dbReference>
<dbReference type="CDD" id="cd09010">
    <property type="entry name" value="MTAP_SsMTAPII_like_MTIP"/>
    <property type="match status" value="1"/>
</dbReference>
<dbReference type="InterPro" id="IPR010044">
    <property type="entry name" value="MTAP"/>
</dbReference>
<evidence type="ECO:0000256" key="2">
    <source>
        <dbReference type="ARBA" id="ARBA00022679"/>
    </source>
</evidence>
<dbReference type="EMBL" id="SOFE01000030">
    <property type="protein sequence ID" value="TFB81491.1"/>
    <property type="molecule type" value="Genomic_DNA"/>
</dbReference>
<evidence type="ECO:0000259" key="5">
    <source>
        <dbReference type="Pfam" id="PF01048"/>
    </source>
</evidence>
<reference evidence="7 9" key="2">
    <citation type="submission" date="2019-03" db="EMBL/GenBank/DDBJ databases">
        <title>Genomics of glacier-inhabiting Cryobacterium strains.</title>
        <authorList>
            <person name="Liu Q."/>
            <person name="Xin Y.-H."/>
        </authorList>
    </citation>
    <scope>NUCLEOTIDE SEQUENCE [LARGE SCALE GENOMIC DNA]</scope>
    <source>
        <strain evidence="7 9">Hh34</strain>
    </source>
</reference>
<evidence type="ECO:0000256" key="4">
    <source>
        <dbReference type="SAM" id="MobiDB-lite"/>
    </source>
</evidence>
<gene>
    <name evidence="3" type="primary">mtnP</name>
    <name evidence="7" type="ORF">E3O11_16455</name>
    <name evidence="6" type="ORF">SAMN05216274_12235</name>
</gene>
<dbReference type="Proteomes" id="UP000297963">
    <property type="component" value="Unassembled WGS sequence"/>
</dbReference>
<dbReference type="InterPro" id="IPR000845">
    <property type="entry name" value="Nucleoside_phosphorylase_d"/>
</dbReference>
<feature type="binding site" evidence="3">
    <location>
        <position position="193"/>
    </location>
    <ligand>
        <name>phosphate</name>
        <dbReference type="ChEBI" id="CHEBI:43474"/>
    </ligand>
</feature>
<dbReference type="EMBL" id="FOPW01000022">
    <property type="protein sequence ID" value="SFH93124.1"/>
    <property type="molecule type" value="Genomic_DNA"/>
</dbReference>
<feature type="binding site" evidence="3">
    <location>
        <begin position="94"/>
        <end position="95"/>
    </location>
    <ligand>
        <name>phosphate</name>
        <dbReference type="ChEBI" id="CHEBI:43474"/>
    </ligand>
</feature>
<accession>A0A1I3E2D4</accession>
<feature type="site" description="Important for substrate specificity" evidence="3">
    <location>
        <position position="174"/>
    </location>
</feature>
<sequence length="358" mass="36764">MTIDPVLDPTARADVAVIGGSGLYELVDPATAVTHRIPTPYGSASVTIGLRAGRRVAFLPRHGSGHSVAPHLINYRANLWALASIGVRAIISSSAVGGVTPEYPPGLLVVTDQFIDRTSGRPDTFYDRESVQHLSAADPFDPQLRGYARRALEDLGENFAASGTVVVIQGPRFSTRAESVWFRSMGAHIVNMTAYPEIVLAGELNMGTVNLSFVTDADAGLAPTPFAVEVGLVVDASGSAAPGLPVPGVAAAGLAVSGSPASALSAPGTSGGPVTSGPTATSETDAVTASVVFRRLREAQPRILAAIDGILRALPTDFTPRELIDPAQVDAVLARAVSLDPAPDASPPVLSAPAGDLT</sequence>
<dbReference type="RefSeq" id="WP_092452643.1">
    <property type="nucleotide sequence ID" value="NZ_BKAC01000026.1"/>
</dbReference>
<comment type="pathway">
    <text evidence="3">Amino-acid biosynthesis; L-methionine biosynthesis via salvage pathway; S-methyl-5-thio-alpha-D-ribose 1-phosphate from S-methyl-5'-thioadenosine (phosphorylase route): step 1/1.</text>
</comment>
<dbReference type="InterPro" id="IPR018099">
    <property type="entry name" value="Purine_phosphorylase-2_CS"/>
</dbReference>